<feature type="transmembrane region" description="Helical" evidence="1">
    <location>
        <begin position="1254"/>
        <end position="1280"/>
    </location>
</feature>
<keyword evidence="1" id="KW-0812">Transmembrane</keyword>
<evidence type="ECO:0000313" key="4">
    <source>
        <dbReference type="Proteomes" id="UP000195442"/>
    </source>
</evidence>
<dbReference type="PROSITE" id="PS51257">
    <property type="entry name" value="PROKAR_LIPOPROTEIN"/>
    <property type="match status" value="1"/>
</dbReference>
<keyword evidence="1" id="KW-0472">Membrane</keyword>
<feature type="transmembrane region" description="Helical" evidence="1">
    <location>
        <begin position="517"/>
        <end position="535"/>
    </location>
</feature>
<evidence type="ECO:0000256" key="1">
    <source>
        <dbReference type="SAM" id="Phobius"/>
    </source>
</evidence>
<proteinExistence type="predicted"/>
<organism evidence="3 4">
    <name type="scientific">Crenothrix polyspora</name>
    <dbReference type="NCBI Taxonomy" id="360316"/>
    <lineage>
        <taxon>Bacteria</taxon>
        <taxon>Pseudomonadati</taxon>
        <taxon>Pseudomonadota</taxon>
        <taxon>Gammaproteobacteria</taxon>
        <taxon>Methylococcales</taxon>
        <taxon>Crenotrichaceae</taxon>
        <taxon>Crenothrix</taxon>
    </lineage>
</organism>
<feature type="transmembrane region" description="Helical" evidence="1">
    <location>
        <begin position="547"/>
        <end position="564"/>
    </location>
</feature>
<feature type="chain" id="PRO_5011983490" description="Transmembrane protein" evidence="2">
    <location>
        <begin position="21"/>
        <end position="1411"/>
    </location>
</feature>
<evidence type="ECO:0008006" key="5">
    <source>
        <dbReference type="Google" id="ProtNLM"/>
    </source>
</evidence>
<protein>
    <recommendedName>
        <fullName evidence="5">Transmembrane protein</fullName>
    </recommendedName>
</protein>
<feature type="transmembrane region" description="Helical" evidence="1">
    <location>
        <begin position="1292"/>
        <end position="1316"/>
    </location>
</feature>
<name>A0A1R4GZM2_9GAMM</name>
<keyword evidence="4" id="KW-1185">Reference proteome</keyword>
<dbReference type="RefSeq" id="WP_087145616.1">
    <property type="nucleotide sequence ID" value="NZ_FUKJ01000019.1"/>
</dbReference>
<evidence type="ECO:0000256" key="2">
    <source>
        <dbReference type="SAM" id="SignalP"/>
    </source>
</evidence>
<dbReference type="EMBL" id="FUKJ01000019">
    <property type="protein sequence ID" value="SJM89405.1"/>
    <property type="molecule type" value="Genomic_DNA"/>
</dbReference>
<sequence length="1411" mass="158243">MRFRLWLWLGVFIFAACVQATPLKPEQVPEPLKPWVNWVLKDTPDLGCPFMYNSYEQKRCSWPTQLHLDFAADKGTFAINWKVYQESWVSLPGDQKRWPLNVTVNARTAPVMERNGVPSIKLPAGSYDIKGDFLWKTIPENLSIPSDTGLINVRINGQPLPAPVIKEGQLWLTENDIGQKKSENTQNNLDVQVFRYFSDDVPMRVVTRLVLNVSGEQREIRLPKPVLDDFIPLSLQSPLPARIEPDGQLLLQVRPGQWQIDINARSRNVIKIIPFNTVNAEWPESELWVFEARPDLRVVEIEKLATVDASQTNLPDEWKHLPTYKITQGQMMGFKVIRSGDPEPEPNQLNLNRKLWLNFDGEGYTVNDVITGTMTRDWRLNALQKTQLGKVMLDGNNQLITLQADSGKQGVEVRKGVINLDADSRVLGSVSDISAVGWEQSFRNVSAELNLPPGWRLLAAAGVDNVPDSWLSRWNLLDFFLVLIAALAVAKLFTLGWGVFALVTLALIWHEPEAPRYVWLFILGATALIKVLPASKFLTFMESCQRVFGVALILIAIPFMIAQVRTGLYPQLEYPLQGINYVQSPVAQSASAPVMAEYKQSQSGQPAVADMSVAPEAESTRKMKAMCGNSQAVCNAIASKVEPCKTESSAELQEDCRSRTLDKMFETTMRMGNKSEGEKIIEAAAMTDFERIDPKAKVQTGPGLPQWQWHKVMLSWNGSVNAEQQLHLWYLSPMMSMVVNFLRVALVLTLALVLFGVLDKFKFNFKALLPVLLWCSVLPMAAMPTQKAHADFPEQAVLDELKTRLLEAPDCVPACAQIPYMKVVISDKDLTITLNIHAQQSVAIPLPVDYEQWFPNQVTVNGAAAQGLYRDNNGLWINLPEGGHQVVLRGVPPLLGSFTLPFILKANQVSVEHSDWEVSGLQENGQVENQLQFTRVAKVIETTGTATAQLSNINLPPFVRIERQLQLGLDWRVVTQMVRVSPADAGIILSVPLLVGESVTTPGIVVKNGFVEVNMAAQQTEMQWESTLEKSDALSLVAPQTEQWVEVWQANISPIWHVETSGIAMMHLQSENQWLPEWHPWPGEKLSLQITRPQSVEGQTLTIDNSDVQITPGIRSQDTTLKFTLRSSQGTQHTLMLPEKAVLQSVMINGQTLPIRQENRKLTLPINPGKQDVQINWQEAIAMQTVMTTPQIDLGRDSVNSNLHVTLGENRWLLFAFGPKLGPAVLFWGVLIVLSILSFGLGKIQMTPLKSRHWFLLLIGLSQIPLELAGIVIIWLMLLGWRFRQPVGQLRYFNALQSLIAVLTLVSLGVMLFAVGQGLLGASPDMQITGNQSSAYLLNWYQDRSLSTLPTATLISVPLIVYRLLMFVWSFWLAMALLSWLQWGWQCFSHEGLWHKKIAKEKPLVFDDKSK</sequence>
<feature type="transmembrane region" description="Helical" evidence="1">
    <location>
        <begin position="1221"/>
        <end position="1242"/>
    </location>
</feature>
<keyword evidence="2" id="KW-0732">Signal</keyword>
<dbReference type="OrthoDB" id="220327at2"/>
<feature type="signal peptide" evidence="2">
    <location>
        <begin position="1"/>
        <end position="20"/>
    </location>
</feature>
<dbReference type="Proteomes" id="UP000195442">
    <property type="component" value="Unassembled WGS sequence"/>
</dbReference>
<accession>A0A1R4GZM2</accession>
<feature type="transmembrane region" description="Helical" evidence="1">
    <location>
        <begin position="479"/>
        <end position="505"/>
    </location>
</feature>
<evidence type="ECO:0000313" key="3">
    <source>
        <dbReference type="EMBL" id="SJM89405.1"/>
    </source>
</evidence>
<keyword evidence="1" id="KW-1133">Transmembrane helix</keyword>
<reference evidence="4" key="1">
    <citation type="submission" date="2017-02" db="EMBL/GenBank/DDBJ databases">
        <authorList>
            <person name="Daims H."/>
        </authorList>
    </citation>
    <scope>NUCLEOTIDE SEQUENCE [LARGE SCALE GENOMIC DNA]</scope>
</reference>
<gene>
    <name evidence="3" type="ORF">CRENPOLYSF2_1150026</name>
</gene>
<feature type="transmembrane region" description="Helical" evidence="1">
    <location>
        <begin position="1360"/>
        <end position="1381"/>
    </location>
</feature>
<feature type="transmembrane region" description="Helical" evidence="1">
    <location>
        <begin position="737"/>
        <end position="757"/>
    </location>
</feature>